<evidence type="ECO:0000313" key="2">
    <source>
        <dbReference type="Ensembl" id="ENSOMYP00000113240.1"/>
    </source>
</evidence>
<accession>A0A8K9UN47</accession>
<reference evidence="2" key="2">
    <citation type="submission" date="2025-09" db="UniProtKB">
        <authorList>
            <consortium name="Ensembl"/>
        </authorList>
    </citation>
    <scope>IDENTIFICATION</scope>
</reference>
<gene>
    <name evidence="2" type="primary">DIAPH3</name>
</gene>
<evidence type="ECO:0000313" key="3">
    <source>
        <dbReference type="Proteomes" id="UP000694395"/>
    </source>
</evidence>
<reference evidence="2" key="1">
    <citation type="submission" date="2025-08" db="UniProtKB">
        <authorList>
            <consortium name="Ensembl"/>
        </authorList>
    </citation>
    <scope>IDENTIFICATION</scope>
</reference>
<protein>
    <submittedName>
        <fullName evidence="2">Diaphanous related formin 3</fullName>
    </submittedName>
</protein>
<dbReference type="Ensembl" id="ENSOMYT00000149675.1">
    <property type="protein sequence ID" value="ENSOMYP00000113240.1"/>
    <property type="gene ID" value="ENSOMYG00000071911.1"/>
</dbReference>
<evidence type="ECO:0000256" key="1">
    <source>
        <dbReference type="SAM" id="MobiDB-lite"/>
    </source>
</evidence>
<dbReference type="Proteomes" id="UP000694395">
    <property type="component" value="Unassembled WGS sequence"/>
</dbReference>
<dbReference type="GeneTree" id="ENSGT00940000157767"/>
<keyword evidence="3" id="KW-1185">Reference proteome</keyword>
<organism evidence="2 3">
    <name type="scientific">Oncorhynchus mykiss</name>
    <name type="common">Rainbow trout</name>
    <name type="synonym">Salmo gairdneri</name>
    <dbReference type="NCBI Taxonomy" id="8022"/>
    <lineage>
        <taxon>Eukaryota</taxon>
        <taxon>Metazoa</taxon>
        <taxon>Chordata</taxon>
        <taxon>Craniata</taxon>
        <taxon>Vertebrata</taxon>
        <taxon>Euteleostomi</taxon>
        <taxon>Actinopterygii</taxon>
        <taxon>Neopterygii</taxon>
        <taxon>Teleostei</taxon>
        <taxon>Protacanthopterygii</taxon>
        <taxon>Salmoniformes</taxon>
        <taxon>Salmonidae</taxon>
        <taxon>Salmoninae</taxon>
        <taxon>Oncorhynchus</taxon>
    </lineage>
</organism>
<name>A0A8K9UN47_ONCMY</name>
<dbReference type="AlphaFoldDB" id="A0A8K9UN47"/>
<proteinExistence type="predicted"/>
<feature type="compositionally biased region" description="Low complexity" evidence="1">
    <location>
        <begin position="76"/>
        <end position="85"/>
    </location>
</feature>
<sequence>MENHWSNLQSSGRDKQRKKGFTTGQGGSSGGEDGERKPKFHLQVKNMKDDMMDRFASIRIPGSKKERPHLPHVKHSSSSEWSSTSAEFEDLSSKITSEQEILGLFEKMMPSAFYEGMIGPLPVETRHYTGGSSITLLMTRC</sequence>
<feature type="region of interest" description="Disordered" evidence="1">
    <location>
        <begin position="1"/>
        <end position="41"/>
    </location>
</feature>
<feature type="region of interest" description="Disordered" evidence="1">
    <location>
        <begin position="59"/>
        <end position="87"/>
    </location>
</feature>
<feature type="compositionally biased region" description="Polar residues" evidence="1">
    <location>
        <begin position="1"/>
        <end position="11"/>
    </location>
</feature>